<keyword evidence="2" id="KW-1133">Transmembrane helix</keyword>
<dbReference type="SUPFAM" id="SSF51735">
    <property type="entry name" value="NAD(P)-binding Rossmann-fold domains"/>
    <property type="match status" value="1"/>
</dbReference>
<sequence length="298" mass="32758">MNIFITGATGLIGSSLVSRLVELKHNVTALSRHSDQASAKLPSSVNLVTALEYYASFDEFDAVVNLAGEPIFDRRWNTQQKQRLVQSRINLTQKLTALINQSQQPPHTFISGSATGFYGDHGNVEITEQTAAGSEFAAQLCRQWEQAALSAKTRVCLLRTGIVLAGQGGALARMLPLYRFGLGGKLGNGMQYWGWIALPDMVAAILFLLQQPQYQGPFNLVSPYPVRNAEFNRILGSLLKRPHFAAVPAIMLRRILGERADLLLDSQVVLPQKLLNAGFTFRYPQLSQALSYALKAAN</sequence>
<dbReference type="InParanoid" id="A0A263HBW0"/>
<dbReference type="AlphaFoldDB" id="A0A263HBW0"/>
<dbReference type="Proteomes" id="UP000254507">
    <property type="component" value="Unassembled WGS sequence"/>
</dbReference>
<feature type="domain" description="NAD-dependent epimerase/dehydratase" evidence="3">
    <location>
        <begin position="3"/>
        <end position="214"/>
    </location>
</feature>
<dbReference type="InterPro" id="IPR001509">
    <property type="entry name" value="Epimerase_deHydtase"/>
</dbReference>
<reference evidence="5 7" key="1">
    <citation type="submission" date="2017-07" db="EMBL/GenBank/DDBJ databases">
        <title>Virulence factors identified in Actinobacillus seminis.</title>
        <authorList>
            <person name="Negrete-Abascal E."/>
            <person name="Vaca-Pacheco S."/>
            <person name="Montes-Garcia F."/>
            <person name="Leyto-Gil A.M."/>
            <person name="Fragoso-Garcia E."/>
            <person name="Carvente-Garcia R."/>
            <person name="Perez-Agueros S."/>
            <person name="Castelan-Sanchez H.G."/>
            <person name="Garcia-Molina A."/>
            <person name="Villamar T.E."/>
            <person name="Vazquez-Cruz C."/>
        </authorList>
    </citation>
    <scope>NUCLEOTIDE SEQUENCE [LARGE SCALE GENOMIC DNA]</scope>
    <source>
        <strain evidence="5 7">ATCC 15768</strain>
    </source>
</reference>
<dbReference type="EMBL" id="UFSB01000001">
    <property type="protein sequence ID" value="SUU36333.1"/>
    <property type="molecule type" value="Genomic_DNA"/>
</dbReference>
<evidence type="ECO:0000256" key="2">
    <source>
        <dbReference type="SAM" id="Phobius"/>
    </source>
</evidence>
<dbReference type="Gene3D" id="3.40.50.720">
    <property type="entry name" value="NAD(P)-binding Rossmann-like Domain"/>
    <property type="match status" value="1"/>
</dbReference>
<dbReference type="Pfam" id="PF01370">
    <property type="entry name" value="Epimerase"/>
    <property type="match status" value="1"/>
</dbReference>
<feature type="transmembrane region" description="Helical" evidence="2">
    <location>
        <begin position="190"/>
        <end position="209"/>
    </location>
</feature>
<dbReference type="RefSeq" id="WP_094946428.1">
    <property type="nucleotide sequence ID" value="NZ_NLFK01000005.1"/>
</dbReference>
<feature type="transmembrane region" description="Helical" evidence="2">
    <location>
        <begin position="156"/>
        <end position="178"/>
    </location>
</feature>
<organism evidence="6 8">
    <name type="scientific">Actinobacillus seminis</name>
    <dbReference type="NCBI Taxonomy" id="722"/>
    <lineage>
        <taxon>Bacteria</taxon>
        <taxon>Pseudomonadati</taxon>
        <taxon>Pseudomonadota</taxon>
        <taxon>Gammaproteobacteria</taxon>
        <taxon>Pasteurellales</taxon>
        <taxon>Pasteurellaceae</taxon>
        <taxon>Actinobacillus</taxon>
    </lineage>
</organism>
<evidence type="ECO:0000313" key="7">
    <source>
        <dbReference type="Proteomes" id="UP000215738"/>
    </source>
</evidence>
<dbReference type="OrthoDB" id="9801773at2"/>
<proteinExistence type="inferred from homology"/>
<keyword evidence="7" id="KW-1185">Reference proteome</keyword>
<dbReference type="InterPro" id="IPR036291">
    <property type="entry name" value="NAD(P)-bd_dom_sf"/>
</dbReference>
<evidence type="ECO:0000313" key="6">
    <source>
        <dbReference type="EMBL" id="SUU36333.1"/>
    </source>
</evidence>
<dbReference type="CDD" id="cd05242">
    <property type="entry name" value="SDR_a8"/>
    <property type="match status" value="1"/>
</dbReference>
<evidence type="ECO:0000259" key="4">
    <source>
        <dbReference type="Pfam" id="PF08338"/>
    </source>
</evidence>
<dbReference type="Pfam" id="PF08338">
    <property type="entry name" value="DUF1731"/>
    <property type="match status" value="1"/>
</dbReference>
<dbReference type="NCBIfam" id="TIGR01777">
    <property type="entry name" value="yfcH"/>
    <property type="match status" value="1"/>
</dbReference>
<name>A0A263HBW0_9PAST</name>
<reference evidence="6 8" key="2">
    <citation type="submission" date="2018-06" db="EMBL/GenBank/DDBJ databases">
        <authorList>
            <consortium name="Pathogen Informatics"/>
            <person name="Doyle S."/>
        </authorList>
    </citation>
    <scope>NUCLEOTIDE SEQUENCE [LARGE SCALE GENOMIC DNA]</scope>
    <source>
        <strain evidence="6 8">NCTC10851</strain>
    </source>
</reference>
<keyword evidence="2" id="KW-0472">Membrane</keyword>
<evidence type="ECO:0000259" key="3">
    <source>
        <dbReference type="Pfam" id="PF01370"/>
    </source>
</evidence>
<dbReference type="PANTHER" id="PTHR11092">
    <property type="entry name" value="SUGAR NUCLEOTIDE EPIMERASE RELATED"/>
    <property type="match status" value="1"/>
</dbReference>
<dbReference type="PANTHER" id="PTHR11092:SF0">
    <property type="entry name" value="EPIMERASE FAMILY PROTEIN SDR39U1"/>
    <property type="match status" value="1"/>
</dbReference>
<dbReference type="InterPro" id="IPR010099">
    <property type="entry name" value="SDR39U1"/>
</dbReference>
<keyword evidence="2" id="KW-0812">Transmembrane</keyword>
<feature type="domain" description="DUF1731" evidence="4">
    <location>
        <begin position="247"/>
        <end position="291"/>
    </location>
</feature>
<evidence type="ECO:0000256" key="1">
    <source>
        <dbReference type="ARBA" id="ARBA00009353"/>
    </source>
</evidence>
<dbReference type="EMBL" id="NLFK01000005">
    <property type="protein sequence ID" value="OZN24975.1"/>
    <property type="molecule type" value="Genomic_DNA"/>
</dbReference>
<gene>
    <name evidence="5" type="ORF">CFY87_06520</name>
    <name evidence="6" type="ORF">NCTC10851_01187</name>
</gene>
<dbReference type="FunCoup" id="A0A263HBW0">
    <property type="interactions" value="298"/>
</dbReference>
<evidence type="ECO:0000313" key="5">
    <source>
        <dbReference type="EMBL" id="OZN24975.1"/>
    </source>
</evidence>
<evidence type="ECO:0000313" key="8">
    <source>
        <dbReference type="Proteomes" id="UP000254507"/>
    </source>
</evidence>
<accession>A0A263HBW0</accession>
<comment type="similarity">
    <text evidence="1">Belongs to the NAD(P)-dependent epimerase/dehydratase family. SDR39U1 subfamily.</text>
</comment>
<dbReference type="Proteomes" id="UP000215738">
    <property type="component" value="Unassembled WGS sequence"/>
</dbReference>
<dbReference type="InterPro" id="IPR013549">
    <property type="entry name" value="DUF1731"/>
</dbReference>
<protein>
    <submittedName>
        <fullName evidence="6">Epimerase family protein SA0724</fullName>
    </submittedName>
    <submittedName>
        <fullName evidence="5">TIGR01777 family protein</fullName>
    </submittedName>
</protein>